<sequence>MTKKNLTILAVAILTVLAVFYFVSQTVVQHMYGEMAEQTLSAESFDGGSDAINVTNFTFVDKNV</sequence>
<dbReference type="AlphaFoldDB" id="A0A841ZKH8"/>
<evidence type="ECO:0000313" key="2">
    <source>
        <dbReference type="Proteomes" id="UP000559885"/>
    </source>
</evidence>
<proteinExistence type="predicted"/>
<reference evidence="1 2" key="1">
    <citation type="submission" date="2020-03" db="EMBL/GenBank/DDBJ databases">
        <title>Soil Listeria distribution.</title>
        <authorList>
            <person name="Liao J."/>
            <person name="Wiedmann M."/>
        </authorList>
    </citation>
    <scope>NUCLEOTIDE SEQUENCE [LARGE SCALE GENOMIC DNA]</scope>
    <source>
        <strain evidence="1 2">FSL L7-1507</strain>
    </source>
</reference>
<organism evidence="1 2">
    <name type="scientific">Listeria aquatica</name>
    <dbReference type="NCBI Taxonomy" id="1494960"/>
    <lineage>
        <taxon>Bacteria</taxon>
        <taxon>Bacillati</taxon>
        <taxon>Bacillota</taxon>
        <taxon>Bacilli</taxon>
        <taxon>Bacillales</taxon>
        <taxon>Listeriaceae</taxon>
        <taxon>Listeria</taxon>
    </lineage>
</organism>
<name>A0A841ZKH8_9LIST</name>
<dbReference type="EMBL" id="JAARRM010000002">
    <property type="protein sequence ID" value="MBC1521189.1"/>
    <property type="molecule type" value="Genomic_DNA"/>
</dbReference>
<evidence type="ECO:0000313" key="1">
    <source>
        <dbReference type="EMBL" id="MBC1521189.1"/>
    </source>
</evidence>
<accession>A0A841ZKH8</accession>
<dbReference type="RefSeq" id="WP_185372955.1">
    <property type="nucleotide sequence ID" value="NZ_JAARRM010000002.1"/>
</dbReference>
<dbReference type="Proteomes" id="UP000559885">
    <property type="component" value="Unassembled WGS sequence"/>
</dbReference>
<protein>
    <submittedName>
        <fullName evidence="1">Uncharacterized protein</fullName>
    </submittedName>
</protein>
<gene>
    <name evidence="1" type="ORF">HB912_05985</name>
</gene>
<comment type="caution">
    <text evidence="1">The sequence shown here is derived from an EMBL/GenBank/DDBJ whole genome shotgun (WGS) entry which is preliminary data.</text>
</comment>